<dbReference type="InterPro" id="IPR025669">
    <property type="entry name" value="AAA_dom"/>
</dbReference>
<reference evidence="2 3" key="1">
    <citation type="submission" date="2020-07" db="EMBL/GenBank/DDBJ databases">
        <title>Sequencing the genomes of 1000 actinobacteria strains.</title>
        <authorList>
            <person name="Klenk H.-P."/>
        </authorList>
    </citation>
    <scope>NUCLEOTIDE SEQUENCE [LARGE SCALE GENOMIC DNA]</scope>
    <source>
        <strain evidence="2 3">DSM 45927</strain>
    </source>
</reference>
<feature type="domain" description="AAA" evidence="1">
    <location>
        <begin position="6"/>
        <end position="159"/>
    </location>
</feature>
<keyword evidence="3" id="KW-1185">Reference proteome</keyword>
<dbReference type="Gene3D" id="3.40.50.300">
    <property type="entry name" value="P-loop containing nucleotide triphosphate hydrolases"/>
    <property type="match status" value="1"/>
</dbReference>
<dbReference type="InterPro" id="IPR050678">
    <property type="entry name" value="DNA_Partitioning_ATPase"/>
</dbReference>
<dbReference type="RefSeq" id="WP_179770949.1">
    <property type="nucleotide sequence ID" value="NZ_JACCFO010000002.1"/>
</dbReference>
<protein>
    <submittedName>
        <fullName evidence="2">Chromosome partitioning protein</fullName>
    </submittedName>
</protein>
<evidence type="ECO:0000259" key="1">
    <source>
        <dbReference type="Pfam" id="PF13614"/>
    </source>
</evidence>
<dbReference type="EMBL" id="JACCFO010000002">
    <property type="protein sequence ID" value="NYI99287.1"/>
    <property type="molecule type" value="Genomic_DNA"/>
</dbReference>
<evidence type="ECO:0000313" key="2">
    <source>
        <dbReference type="EMBL" id="NYI99287.1"/>
    </source>
</evidence>
<organism evidence="2 3">
    <name type="scientific">Streptomonospora nanhaiensis</name>
    <dbReference type="NCBI Taxonomy" id="1323731"/>
    <lineage>
        <taxon>Bacteria</taxon>
        <taxon>Bacillati</taxon>
        <taxon>Actinomycetota</taxon>
        <taxon>Actinomycetes</taxon>
        <taxon>Streptosporangiales</taxon>
        <taxon>Nocardiopsidaceae</taxon>
        <taxon>Streptomonospora</taxon>
    </lineage>
</organism>
<proteinExistence type="predicted"/>
<comment type="caution">
    <text evidence="2">The sequence shown here is derived from an EMBL/GenBank/DDBJ whole genome shotgun (WGS) entry which is preliminary data.</text>
</comment>
<dbReference type="Proteomes" id="UP000575985">
    <property type="component" value="Unassembled WGS sequence"/>
</dbReference>
<gene>
    <name evidence="2" type="ORF">HNR12_005641</name>
</gene>
<dbReference type="PANTHER" id="PTHR13696:SF52">
    <property type="entry name" value="PARA FAMILY PROTEIN CT_582"/>
    <property type="match status" value="1"/>
</dbReference>
<dbReference type="InterPro" id="IPR027417">
    <property type="entry name" value="P-loop_NTPase"/>
</dbReference>
<dbReference type="Pfam" id="PF13614">
    <property type="entry name" value="AAA_31"/>
    <property type="match status" value="1"/>
</dbReference>
<sequence length="238" mass="25806">MSDDPKIYAVASWKGGVGKTTLAYELAYQLGAVLVDLDWDKGSSTRAWGYRTELRLRSPLLAALESGGTKIPRYVSGEKKPDLLPGHEDFAMAQPEAEAMADLLESWAKAWGRDLVVDCHPGGSTPSTLGAMAAAQKVVVPAPLAEKPMEALQGMLEQVPDYPLLVVPYQISGVPPARYRRWLRRITTEAGVPVGPPVGEYSWIEGRTLRRAISSEPVPKRAEQFVGQVAAVAAEVVR</sequence>
<name>A0A853BXW0_9ACTN</name>
<dbReference type="AlphaFoldDB" id="A0A853BXW0"/>
<dbReference type="SUPFAM" id="SSF52540">
    <property type="entry name" value="P-loop containing nucleoside triphosphate hydrolases"/>
    <property type="match status" value="1"/>
</dbReference>
<accession>A0A853BXW0</accession>
<evidence type="ECO:0000313" key="3">
    <source>
        <dbReference type="Proteomes" id="UP000575985"/>
    </source>
</evidence>
<dbReference type="PANTHER" id="PTHR13696">
    <property type="entry name" value="P-LOOP CONTAINING NUCLEOSIDE TRIPHOSPHATE HYDROLASE"/>
    <property type="match status" value="1"/>
</dbReference>